<reference evidence="1" key="1">
    <citation type="submission" date="2023-03" db="EMBL/GenBank/DDBJ databases">
        <title>Actinorhabdospora filicis NBRC 111898.</title>
        <authorList>
            <person name="Ichikawa N."/>
            <person name="Sato H."/>
            <person name="Tonouchi N."/>
        </authorList>
    </citation>
    <scope>NUCLEOTIDE SEQUENCE</scope>
    <source>
        <strain evidence="1">NBRC 111898</strain>
    </source>
</reference>
<gene>
    <name evidence="1" type="ORF">Afil01_21930</name>
</gene>
<evidence type="ECO:0000313" key="1">
    <source>
        <dbReference type="EMBL" id="GLZ77386.1"/>
    </source>
</evidence>
<keyword evidence="2" id="KW-1185">Reference proteome</keyword>
<sequence>MSRPIDHRENTITAAIEASTLEPGSAPEDARRFGALDRAGGWGLALLVARSVFLEELPDGPTDRVSAEEFAELAGIGADRVVRHYLAWQEAAEAGVVPAAEELSREREIEFPPAEWWAGFFRLAVEAPEPEAAPVAVAEPEPVIEPEPVADEAPAPVEVPRQLVLDRVVHDPELRADLAREVAATPELRDAVIAEKARSSRVEFLQTIADSQTYRVSKTQEVPLPDDVRAVAAQQLAIAEAPDATPEMVNAAFKTVRGLLTETIEAEPAVHAQQQREKLRRAIKTTTARVEGLPAAGPVIDEELLAEIRLLVHKLSAVMGA</sequence>
<proteinExistence type="predicted"/>
<protein>
    <submittedName>
        <fullName evidence="1">Uncharacterized protein</fullName>
    </submittedName>
</protein>
<organism evidence="1 2">
    <name type="scientific">Actinorhabdospora filicis</name>
    <dbReference type="NCBI Taxonomy" id="1785913"/>
    <lineage>
        <taxon>Bacteria</taxon>
        <taxon>Bacillati</taxon>
        <taxon>Actinomycetota</taxon>
        <taxon>Actinomycetes</taxon>
        <taxon>Micromonosporales</taxon>
        <taxon>Micromonosporaceae</taxon>
        <taxon>Actinorhabdospora</taxon>
    </lineage>
</organism>
<name>A0A9W6SKH7_9ACTN</name>
<dbReference type="AlphaFoldDB" id="A0A9W6SKH7"/>
<comment type="caution">
    <text evidence="1">The sequence shown here is derived from an EMBL/GenBank/DDBJ whole genome shotgun (WGS) entry which is preliminary data.</text>
</comment>
<dbReference type="Proteomes" id="UP001165079">
    <property type="component" value="Unassembled WGS sequence"/>
</dbReference>
<dbReference type="EMBL" id="BSTX01000001">
    <property type="protein sequence ID" value="GLZ77386.1"/>
    <property type="molecule type" value="Genomic_DNA"/>
</dbReference>
<dbReference type="RefSeq" id="WP_285662498.1">
    <property type="nucleotide sequence ID" value="NZ_BSTX01000001.1"/>
</dbReference>
<evidence type="ECO:0000313" key="2">
    <source>
        <dbReference type="Proteomes" id="UP001165079"/>
    </source>
</evidence>
<accession>A0A9W6SKH7</accession>